<proteinExistence type="predicted"/>
<dbReference type="Proteomes" id="UP001732700">
    <property type="component" value="Chromosome 7D"/>
</dbReference>
<evidence type="ECO:0000313" key="1">
    <source>
        <dbReference type="EnsemblPlants" id="AVESA.00010b.r2.7DG1360810.1.CDS.1"/>
    </source>
</evidence>
<accession>A0ACD6AE35</accession>
<dbReference type="EnsemblPlants" id="AVESA.00010b.r2.7DG1360810.1">
    <property type="protein sequence ID" value="AVESA.00010b.r2.7DG1360810.1.CDS.1"/>
    <property type="gene ID" value="AVESA.00010b.r2.7DG1360810"/>
</dbReference>
<organism evidence="1 2">
    <name type="scientific">Avena sativa</name>
    <name type="common">Oat</name>
    <dbReference type="NCBI Taxonomy" id="4498"/>
    <lineage>
        <taxon>Eukaryota</taxon>
        <taxon>Viridiplantae</taxon>
        <taxon>Streptophyta</taxon>
        <taxon>Embryophyta</taxon>
        <taxon>Tracheophyta</taxon>
        <taxon>Spermatophyta</taxon>
        <taxon>Magnoliopsida</taxon>
        <taxon>Liliopsida</taxon>
        <taxon>Poales</taxon>
        <taxon>Poaceae</taxon>
        <taxon>BOP clade</taxon>
        <taxon>Pooideae</taxon>
        <taxon>Poodae</taxon>
        <taxon>Poeae</taxon>
        <taxon>Poeae Chloroplast Group 1 (Aveneae type)</taxon>
        <taxon>Aveninae</taxon>
        <taxon>Avena</taxon>
    </lineage>
</organism>
<name>A0ACD6AE35_AVESA</name>
<sequence length="191" mass="20039">MARHQTSCPWGIELAEAIAIYLAGICIGVLAVVGYRRNPSVTVVLLGGVPTLLFFAIASGVCTVALRRRRASREGAGCDDEGHAAETGLNNAAGRQREGAVIGLPASALAQLHAIRGGRRSAVKGAADDLGSGVEECVVCLGELGKGEDTRRLPACGHAFHRQCVGQWLLVHSTCPVCRRIVYRELGSSIV</sequence>
<evidence type="ECO:0000313" key="2">
    <source>
        <dbReference type="Proteomes" id="UP001732700"/>
    </source>
</evidence>
<protein>
    <submittedName>
        <fullName evidence="1">Uncharacterized protein</fullName>
    </submittedName>
</protein>
<reference evidence="1" key="2">
    <citation type="submission" date="2025-09" db="UniProtKB">
        <authorList>
            <consortium name="EnsemblPlants"/>
        </authorList>
    </citation>
    <scope>IDENTIFICATION</scope>
</reference>
<reference evidence="1" key="1">
    <citation type="submission" date="2021-05" db="EMBL/GenBank/DDBJ databases">
        <authorList>
            <person name="Scholz U."/>
            <person name="Mascher M."/>
            <person name="Fiebig A."/>
        </authorList>
    </citation>
    <scope>NUCLEOTIDE SEQUENCE [LARGE SCALE GENOMIC DNA]</scope>
</reference>
<keyword evidence="2" id="KW-1185">Reference proteome</keyword>